<dbReference type="AlphaFoldDB" id="A0A401ZTV4"/>
<feature type="transmembrane region" description="Helical" evidence="1">
    <location>
        <begin position="360"/>
        <end position="377"/>
    </location>
</feature>
<proteinExistence type="predicted"/>
<evidence type="ECO:0000259" key="2">
    <source>
        <dbReference type="Pfam" id="PF13559"/>
    </source>
</evidence>
<dbReference type="Proteomes" id="UP000287352">
    <property type="component" value="Unassembled WGS sequence"/>
</dbReference>
<feature type="transmembrane region" description="Helical" evidence="1">
    <location>
        <begin position="71"/>
        <end position="87"/>
    </location>
</feature>
<feature type="domain" description="Protein-glutamine gamma-glutamyltransferase-like C-terminal" evidence="2">
    <location>
        <begin position="449"/>
        <end position="518"/>
    </location>
</feature>
<dbReference type="RefSeq" id="WP_161975179.1">
    <property type="nucleotide sequence ID" value="NZ_BIFR01000001.1"/>
</dbReference>
<sequence>MSTAPLPPPSPDDAELAEAWRKTKIVETIPVQSWGEQILPVIFSAMETCWIGALFIGLAELHIAQLETSPMPLWAPFLLLVCSGWLLNDLDRRSAHSTHTNHTTITFFLGMALLTLFIIWSSIYASIYWPLDPRWFAQLLSDSVHSSGNFSHVLGLIFLVLCLTWRGIAIWRHPIEPPAVMRMLGIGLGVFLFVSIIVGLLPDTVRGSNFELLSLIFPFVIFTLFSHSLANASLKRRQYPDGIHGGAAAQERSLLTIIGGICAILIPIAVIVGFFANPAFLAQALTPIGTAYDWLLNIIGIVVMWVLQFIPISKRQDQSGTKGNLPSATDRLRQPQSVQQSVQHPADPTLQSFLHFFPELILIIFIIGCMFVLWFIIKRRRNIPGNVNKLEIHESLWSWRLFWTQLKAFIQALWRFFFRKKAARGKVEAEVEGGTMMESEPRARTVREIYRALLTWASKNGVRRRENETPYEFKVRLHHYIAHAEPELRVVTDAYTQTRYGEIVPTESEVEQIRSQWQILQQKTRS</sequence>
<protein>
    <recommendedName>
        <fullName evidence="2">Protein-glutamine gamma-glutamyltransferase-like C-terminal domain-containing protein</fullName>
    </recommendedName>
</protein>
<keyword evidence="1" id="KW-1133">Transmembrane helix</keyword>
<keyword evidence="1" id="KW-0812">Transmembrane</keyword>
<name>A0A401ZTV4_9CHLR</name>
<feature type="transmembrane region" description="Helical" evidence="1">
    <location>
        <begin position="107"/>
        <end position="129"/>
    </location>
</feature>
<keyword evidence="1" id="KW-0472">Membrane</keyword>
<evidence type="ECO:0000256" key="1">
    <source>
        <dbReference type="SAM" id="Phobius"/>
    </source>
</evidence>
<dbReference type="InterPro" id="IPR025403">
    <property type="entry name" value="TgpA-like_C"/>
</dbReference>
<feature type="transmembrane region" description="Helical" evidence="1">
    <location>
        <begin position="149"/>
        <end position="168"/>
    </location>
</feature>
<evidence type="ECO:0000313" key="3">
    <source>
        <dbReference type="EMBL" id="GCE10293.1"/>
    </source>
</evidence>
<dbReference type="EMBL" id="BIFR01000001">
    <property type="protein sequence ID" value="GCE10293.1"/>
    <property type="molecule type" value="Genomic_DNA"/>
</dbReference>
<reference evidence="4" key="1">
    <citation type="submission" date="2018-12" db="EMBL/GenBank/DDBJ databases">
        <title>Tengunoibacter tsumagoiensis gen. nov., sp. nov., Dictyobacter kobayashii sp. nov., D. alpinus sp. nov., and D. joshuensis sp. nov. and description of Dictyobacteraceae fam. nov. within the order Ktedonobacterales isolated from Tengu-no-mugimeshi.</title>
        <authorList>
            <person name="Wang C.M."/>
            <person name="Zheng Y."/>
            <person name="Sakai Y."/>
            <person name="Toyoda A."/>
            <person name="Minakuchi Y."/>
            <person name="Abe K."/>
            <person name="Yokota A."/>
            <person name="Yabe S."/>
        </authorList>
    </citation>
    <scope>NUCLEOTIDE SEQUENCE [LARGE SCALE GENOMIC DNA]</scope>
    <source>
        <strain evidence="4">Uno3</strain>
    </source>
</reference>
<keyword evidence="4" id="KW-1185">Reference proteome</keyword>
<feature type="transmembrane region" description="Helical" evidence="1">
    <location>
        <begin position="254"/>
        <end position="274"/>
    </location>
</feature>
<dbReference type="Pfam" id="PF13559">
    <property type="entry name" value="DUF4129"/>
    <property type="match status" value="1"/>
</dbReference>
<accession>A0A401ZTV4</accession>
<evidence type="ECO:0000313" key="4">
    <source>
        <dbReference type="Proteomes" id="UP000287352"/>
    </source>
</evidence>
<organism evidence="3 4">
    <name type="scientific">Tengunoibacter tsumagoiensis</name>
    <dbReference type="NCBI Taxonomy" id="2014871"/>
    <lineage>
        <taxon>Bacteria</taxon>
        <taxon>Bacillati</taxon>
        <taxon>Chloroflexota</taxon>
        <taxon>Ktedonobacteria</taxon>
        <taxon>Ktedonobacterales</taxon>
        <taxon>Dictyobacteraceae</taxon>
        <taxon>Tengunoibacter</taxon>
    </lineage>
</organism>
<feature type="transmembrane region" description="Helical" evidence="1">
    <location>
        <begin position="213"/>
        <end position="234"/>
    </location>
</feature>
<feature type="transmembrane region" description="Helical" evidence="1">
    <location>
        <begin position="397"/>
        <end position="418"/>
    </location>
</feature>
<feature type="transmembrane region" description="Helical" evidence="1">
    <location>
        <begin position="180"/>
        <end position="201"/>
    </location>
</feature>
<comment type="caution">
    <text evidence="3">The sequence shown here is derived from an EMBL/GenBank/DDBJ whole genome shotgun (WGS) entry which is preliminary data.</text>
</comment>
<feature type="transmembrane region" description="Helical" evidence="1">
    <location>
        <begin position="294"/>
        <end position="312"/>
    </location>
</feature>
<gene>
    <name evidence="3" type="ORF">KTT_01520</name>
</gene>